<dbReference type="RefSeq" id="WP_313916840.1">
    <property type="nucleotide sequence ID" value="NZ_CP135076.1"/>
</dbReference>
<feature type="region of interest" description="Disordered" evidence="7">
    <location>
        <begin position="308"/>
        <end position="331"/>
    </location>
</feature>
<evidence type="ECO:0000256" key="1">
    <source>
        <dbReference type="ARBA" id="ARBA00004141"/>
    </source>
</evidence>
<name>A0ABZ0BDJ9_9SPHN</name>
<evidence type="ECO:0000256" key="2">
    <source>
        <dbReference type="ARBA" id="ARBA00008114"/>
    </source>
</evidence>
<keyword evidence="3" id="KW-0813">Transport</keyword>
<proteinExistence type="inferred from homology"/>
<dbReference type="SUPFAM" id="SSF160240">
    <property type="entry name" value="Cation efflux protein cytoplasmic domain-like"/>
    <property type="match status" value="1"/>
</dbReference>
<feature type="transmembrane region" description="Helical" evidence="8">
    <location>
        <begin position="198"/>
        <end position="216"/>
    </location>
</feature>
<keyword evidence="4 8" id="KW-0812">Transmembrane</keyword>
<dbReference type="InterPro" id="IPR002524">
    <property type="entry name" value="Cation_efflux"/>
</dbReference>
<evidence type="ECO:0000256" key="4">
    <source>
        <dbReference type="ARBA" id="ARBA00022692"/>
    </source>
</evidence>
<evidence type="ECO:0000256" key="8">
    <source>
        <dbReference type="SAM" id="Phobius"/>
    </source>
</evidence>
<feature type="transmembrane region" description="Helical" evidence="8">
    <location>
        <begin position="14"/>
        <end position="33"/>
    </location>
</feature>
<keyword evidence="5 8" id="KW-1133">Transmembrane helix</keyword>
<dbReference type="Pfam" id="PF16916">
    <property type="entry name" value="ZT_dimer"/>
    <property type="match status" value="1"/>
</dbReference>
<dbReference type="InterPro" id="IPR036837">
    <property type="entry name" value="Cation_efflux_CTD_sf"/>
</dbReference>
<comment type="similarity">
    <text evidence="2">Belongs to the cation diffusion facilitator (CDF) transporter (TC 2.A.4) family.</text>
</comment>
<feature type="transmembrane region" description="Helical" evidence="8">
    <location>
        <begin position="123"/>
        <end position="144"/>
    </location>
</feature>
<dbReference type="PANTHER" id="PTHR13414:SF9">
    <property type="entry name" value="PROTON-COUPLED ZINC ANTIPORTER SLC30A9, MITOCHONDRIAL"/>
    <property type="match status" value="1"/>
</dbReference>
<evidence type="ECO:0000256" key="3">
    <source>
        <dbReference type="ARBA" id="ARBA00022448"/>
    </source>
</evidence>
<sequence>MAARRGGEGWKEHIVIYAALAANIGIAIAKFVAAGISGSSSMLTEGLHSVVDSGNQVLLLYGEHRAKRPPDRRRPFGYGRELYFWSFVVAILIFAAGAAFSIYEGYVHIQDPEALRSATISYIVLGVAAVLEGASWMTAVREFSRSKGDAGWWRAIRESKDPSGFIVLFEDSAALAGLAVAALGVWASHVLDMPVLDGVASVVIGCILALVAVLLAREAKGLLIGEPADAETLRRIREIVGAHDAVTRVNHVRTIHIAPEDVFVAVSADFEDSIPMGRAEGIIGDIEDRLREAVPRLASIYIRPEKAQDTMRHEDAGDGLNGRDTDRAAPA</sequence>
<dbReference type="PANTHER" id="PTHR13414">
    <property type="entry name" value="HUEL-CATION TRANSPORTER"/>
    <property type="match status" value="1"/>
</dbReference>
<keyword evidence="6 8" id="KW-0472">Membrane</keyword>
<dbReference type="EMBL" id="CP135076">
    <property type="protein sequence ID" value="WNO54399.1"/>
    <property type="molecule type" value="Genomic_DNA"/>
</dbReference>
<evidence type="ECO:0000256" key="7">
    <source>
        <dbReference type="SAM" id="MobiDB-lite"/>
    </source>
</evidence>
<reference evidence="11 12" key="1">
    <citation type="submission" date="2023-09" db="EMBL/GenBank/DDBJ databases">
        <authorList>
            <person name="Rey-Velasco X."/>
        </authorList>
    </citation>
    <scope>NUCLEOTIDE SEQUENCE [LARGE SCALE GENOMIC DNA]</scope>
    <source>
        <strain evidence="11 12">W311</strain>
    </source>
</reference>
<dbReference type="SUPFAM" id="SSF161111">
    <property type="entry name" value="Cation efflux protein transmembrane domain-like"/>
    <property type="match status" value="1"/>
</dbReference>
<dbReference type="Gene3D" id="1.20.1510.10">
    <property type="entry name" value="Cation efflux protein transmembrane domain"/>
    <property type="match status" value="1"/>
</dbReference>
<accession>A0ABZ0BDJ9</accession>
<comment type="subcellular location">
    <subcellularLocation>
        <location evidence="1">Membrane</location>
        <topology evidence="1">Multi-pass membrane protein</topology>
    </subcellularLocation>
</comment>
<evidence type="ECO:0000313" key="11">
    <source>
        <dbReference type="EMBL" id="WNO54399.1"/>
    </source>
</evidence>
<dbReference type="InterPro" id="IPR027470">
    <property type="entry name" value="Cation_efflux_CTD"/>
</dbReference>
<evidence type="ECO:0000256" key="6">
    <source>
        <dbReference type="ARBA" id="ARBA00023136"/>
    </source>
</evidence>
<dbReference type="Gene3D" id="3.30.70.1350">
    <property type="entry name" value="Cation efflux protein, cytoplasmic domain"/>
    <property type="match status" value="1"/>
</dbReference>
<dbReference type="InterPro" id="IPR040177">
    <property type="entry name" value="SLC30A9"/>
</dbReference>
<evidence type="ECO:0000259" key="10">
    <source>
        <dbReference type="Pfam" id="PF16916"/>
    </source>
</evidence>
<dbReference type="InterPro" id="IPR027469">
    <property type="entry name" value="Cation_efflux_TMD_sf"/>
</dbReference>
<feature type="transmembrane region" description="Helical" evidence="8">
    <location>
        <begin position="82"/>
        <end position="103"/>
    </location>
</feature>
<feature type="domain" description="Cation efflux protein cytoplasmic" evidence="10">
    <location>
        <begin position="229"/>
        <end position="305"/>
    </location>
</feature>
<protein>
    <submittedName>
        <fullName evidence="11">Cation diffusion facilitator family transporter</fullName>
    </submittedName>
</protein>
<dbReference type="InterPro" id="IPR058533">
    <property type="entry name" value="Cation_efflux_TM"/>
</dbReference>
<feature type="domain" description="Cation efflux protein transmembrane" evidence="9">
    <location>
        <begin position="17"/>
        <end position="223"/>
    </location>
</feature>
<evidence type="ECO:0000256" key="5">
    <source>
        <dbReference type="ARBA" id="ARBA00022989"/>
    </source>
</evidence>
<dbReference type="Pfam" id="PF01545">
    <property type="entry name" value="Cation_efflux"/>
    <property type="match status" value="1"/>
</dbReference>
<keyword evidence="12" id="KW-1185">Reference proteome</keyword>
<evidence type="ECO:0000259" key="9">
    <source>
        <dbReference type="Pfam" id="PF01545"/>
    </source>
</evidence>
<gene>
    <name evidence="11" type="ORF">RPR59_03845</name>
</gene>
<organism evidence="11 12">
    <name type="scientific">Stakelama saccharophila</name>
    <dbReference type="NCBI Taxonomy" id="3075605"/>
    <lineage>
        <taxon>Bacteria</taxon>
        <taxon>Pseudomonadati</taxon>
        <taxon>Pseudomonadota</taxon>
        <taxon>Alphaproteobacteria</taxon>
        <taxon>Sphingomonadales</taxon>
        <taxon>Sphingomonadaceae</taxon>
        <taxon>Stakelama</taxon>
    </lineage>
</organism>
<evidence type="ECO:0000313" key="12">
    <source>
        <dbReference type="Proteomes" id="UP001302249"/>
    </source>
</evidence>
<dbReference type="Proteomes" id="UP001302249">
    <property type="component" value="Chromosome"/>
</dbReference>
<feature type="transmembrane region" description="Helical" evidence="8">
    <location>
        <begin position="165"/>
        <end position="186"/>
    </location>
</feature>
<dbReference type="NCBIfam" id="TIGR01297">
    <property type="entry name" value="CDF"/>
    <property type="match status" value="1"/>
</dbReference>